<dbReference type="InterPro" id="IPR000073">
    <property type="entry name" value="AB_hydrolase_1"/>
</dbReference>
<dbReference type="Proteomes" id="UP000612956">
    <property type="component" value="Unassembled WGS sequence"/>
</dbReference>
<name>A0A917QIK9_9NOCA</name>
<dbReference type="PANTHER" id="PTHR43798">
    <property type="entry name" value="MONOACYLGLYCEROL LIPASE"/>
    <property type="match status" value="1"/>
</dbReference>
<evidence type="ECO:0000259" key="2">
    <source>
        <dbReference type="Pfam" id="PF12697"/>
    </source>
</evidence>
<reference evidence="3" key="1">
    <citation type="journal article" date="2014" name="Int. J. Syst. Evol. Microbiol.">
        <title>Complete genome sequence of Corynebacterium casei LMG S-19264T (=DSM 44701T), isolated from a smear-ripened cheese.</title>
        <authorList>
            <consortium name="US DOE Joint Genome Institute (JGI-PGF)"/>
            <person name="Walter F."/>
            <person name="Albersmeier A."/>
            <person name="Kalinowski J."/>
            <person name="Ruckert C."/>
        </authorList>
    </citation>
    <scope>NUCLEOTIDE SEQUENCE</scope>
    <source>
        <strain evidence="3">CGMCC 4.7278</strain>
    </source>
</reference>
<dbReference type="GO" id="GO:0016020">
    <property type="term" value="C:membrane"/>
    <property type="evidence" value="ECO:0007669"/>
    <property type="project" value="TreeGrafter"/>
</dbReference>
<evidence type="ECO:0000313" key="4">
    <source>
        <dbReference type="Proteomes" id="UP000612956"/>
    </source>
</evidence>
<dbReference type="Gene3D" id="3.40.50.1820">
    <property type="entry name" value="alpha/beta hydrolase"/>
    <property type="match status" value="1"/>
</dbReference>
<dbReference type="GO" id="GO:0016787">
    <property type="term" value="F:hydrolase activity"/>
    <property type="evidence" value="ECO:0007669"/>
    <property type="project" value="UniProtKB-KW"/>
</dbReference>
<dbReference type="Pfam" id="PF12697">
    <property type="entry name" value="Abhydrolase_6"/>
    <property type="match status" value="1"/>
</dbReference>
<dbReference type="EMBL" id="BMMW01000002">
    <property type="protein sequence ID" value="GGK51524.1"/>
    <property type="molecule type" value="Genomic_DNA"/>
</dbReference>
<accession>A0A917QIK9</accession>
<dbReference type="SUPFAM" id="SSF53474">
    <property type="entry name" value="alpha/beta-Hydrolases"/>
    <property type="match status" value="1"/>
</dbReference>
<evidence type="ECO:0000256" key="1">
    <source>
        <dbReference type="ARBA" id="ARBA00022801"/>
    </source>
</evidence>
<gene>
    <name evidence="3" type="ORF">GCM10011591_24020</name>
</gene>
<dbReference type="AlphaFoldDB" id="A0A917QIK9"/>
<dbReference type="InterPro" id="IPR029058">
    <property type="entry name" value="AB_hydrolase_fold"/>
</dbReference>
<proteinExistence type="predicted"/>
<organism evidence="3 4">
    <name type="scientific">Nocardia camponoti</name>
    <dbReference type="NCBI Taxonomy" id="1616106"/>
    <lineage>
        <taxon>Bacteria</taxon>
        <taxon>Bacillati</taxon>
        <taxon>Actinomycetota</taxon>
        <taxon>Actinomycetes</taxon>
        <taxon>Mycobacteriales</taxon>
        <taxon>Nocardiaceae</taxon>
        <taxon>Nocardia</taxon>
    </lineage>
</organism>
<dbReference type="PANTHER" id="PTHR43798:SF31">
    <property type="entry name" value="AB HYDROLASE SUPERFAMILY PROTEIN YCLE"/>
    <property type="match status" value="1"/>
</dbReference>
<comment type="caution">
    <text evidence="3">The sequence shown here is derived from an EMBL/GenBank/DDBJ whole genome shotgun (WGS) entry which is preliminary data.</text>
</comment>
<keyword evidence="1 3" id="KW-0378">Hydrolase</keyword>
<sequence length="261" mass="27793">MDYLDEGAADGPAIVFLHGIPGSPDWFGAVADRLRARHRVIRVDTREQSGDFSAAARTRPIRALVNELDLRDVTVVGHSFGAELALELAATSDRVARVVVVGQGPDYETARFPSAASWIVRAPVVRAVQRLTPSTIVRLGNRAGFAPGFRFGGAPGAADWIVRDFRTAMPDGLAYAVGNRRADLAANPLDARAAALTVPVLAIHGRHDNLYDATATLSRFAEAGAQTHLVEHAGHSPQVEQPDEFASVLTEFIASGGSSKL</sequence>
<reference evidence="3" key="2">
    <citation type="submission" date="2020-09" db="EMBL/GenBank/DDBJ databases">
        <authorList>
            <person name="Sun Q."/>
            <person name="Zhou Y."/>
        </authorList>
    </citation>
    <scope>NUCLEOTIDE SEQUENCE</scope>
    <source>
        <strain evidence="3">CGMCC 4.7278</strain>
    </source>
</reference>
<dbReference type="InterPro" id="IPR050266">
    <property type="entry name" value="AB_hydrolase_sf"/>
</dbReference>
<protein>
    <submittedName>
        <fullName evidence="3">Hydrolase</fullName>
    </submittedName>
</protein>
<evidence type="ECO:0000313" key="3">
    <source>
        <dbReference type="EMBL" id="GGK51524.1"/>
    </source>
</evidence>
<keyword evidence="4" id="KW-1185">Reference proteome</keyword>
<feature type="domain" description="AB hydrolase-1" evidence="2">
    <location>
        <begin position="14"/>
        <end position="247"/>
    </location>
</feature>